<dbReference type="KEGG" id="tet:TTHERM_00201720"/>
<dbReference type="Gene3D" id="2.70.150.10">
    <property type="entry name" value="Calcium-transporting ATPase, cytoplasmic transduction domain A"/>
    <property type="match status" value="1"/>
</dbReference>
<dbReference type="SFLD" id="SFLDF00027">
    <property type="entry name" value="p-type_atpase"/>
    <property type="match status" value="1"/>
</dbReference>
<dbReference type="NCBIfam" id="TIGR01657">
    <property type="entry name" value="P-ATPase-V"/>
    <property type="match status" value="1"/>
</dbReference>
<keyword evidence="5 13" id="KW-0479">Metal-binding</keyword>
<dbReference type="Gene3D" id="3.40.1110.10">
    <property type="entry name" value="Calcium-transporting ATPase, cytoplasmic domain N"/>
    <property type="match status" value="1"/>
</dbReference>
<dbReference type="Pfam" id="PF12409">
    <property type="entry name" value="P5-ATPase"/>
    <property type="match status" value="1"/>
</dbReference>
<comment type="similarity">
    <text evidence="2 13">Belongs to the cation transport ATPase (P-type) (TC 3.A.3) family. Type V subfamily.</text>
</comment>
<keyword evidence="17" id="KW-1185">Reference proteome</keyword>
<protein>
    <recommendedName>
        <fullName evidence="13">Cation-transporting ATPase</fullName>
        <ecNumber evidence="13">7.2.2.-</ecNumber>
    </recommendedName>
</protein>
<evidence type="ECO:0000256" key="6">
    <source>
        <dbReference type="ARBA" id="ARBA00022741"/>
    </source>
</evidence>
<sequence>MNDNLRDALITNYDSSNISIKQSNIEGECVIEGITLLRIKKLKLVLAVFLSIITCGIFLLLLRWFFKLRKTFLYKEVYKIQDCTHVLVLNSDKTLVFQNLENNDLKANQKDDQSYDKAFCFQNRMLRYVYYEQKGLRYFQALEFPVIEMDFNQLRQQNFLDKNQVHDNQQHYGKCERVIDIPSLPSYLFKEMTSPFYFLQYISMLLWIFETYIQFSIMIFSVSFAVTCLNYIMMRISLKKLQQMAHINDNLTVLRKSTSQLPCDYIPGDEGEAQQILTKELAVGDIIVLQDKQVLPCDCILICGEALLNEVTLTGESLPIPKYPLPSQNQKFSYSKNFNKYILYEGTEIFQSKKDQNQQVLAKVIRVGFQSFKGQILRSVLYPKPLKFDYYLNAMYYLVGLLVIVLIVYFSRIYQMYVLNFPQQFYFYRFFDTVTWIIPPFLPIFAAISQTLAMMRLRLYHIYGIDPQKTFISGKVTHMCFDKTGTLTQNGMNVYGYFNENLDQMITKQMVQEENRCNDIQHKLFSTCHGAYLINGEIVGDMLDIEMVKFSGYQIQNVQDNINIKFKSSHPNTQNELQVMKMFEFSSEMQSMSCVAYDIKAQKSYLFLKGAPEKVRDMCQSSTIPSNFKYMQNKLSLKGFRLIAMAYKELSSSKEAIDLTREELEQNLRFLGFLILENQLKEDTPEAIQSLKEAQIECKIISGDNPLTTLQTGIECQIVDGNRKVYYIDIENSQINLSLIENEEIKPYQIQNQSEIQTITQLISQEEQFVITGKVLDHFYDNLRNASSISLQQLSDINYSIVSENKSLTSSLRSKSQYPNDLFQQLICKTQIFSRMRPEQKRIIIETLQNSGIKVGMIGDGANDCAAIKQGDIGISFACADAAFSAPFSSKSQSIKCVERILLEGRCTMAINIEVFRNIVTQNVMKYISVMILLQEAQNFGSLEFTYLGFLIGIPIVAFIAYSKPPTKLQPYVPDDKFYGLYNTLSMYSQFIIFGVAFFLGYWVITSQSWHVVTTELDESNGLKAYNMSGELNSVIFLMINPLYNLSCIVYHISYPFKQSIFKNIFLFPWLVISTPYLLLTIIMPEYNISALDISSSLSEHRIIMLYVLIIVISSFFISFFLEKLILKKIFGPKKIKETI</sequence>
<feature type="transmembrane region" description="Helical" evidence="13">
    <location>
        <begin position="426"/>
        <end position="448"/>
    </location>
</feature>
<dbReference type="InterPro" id="IPR036412">
    <property type="entry name" value="HAD-like_sf"/>
</dbReference>
<dbReference type="EMBL" id="GG662857">
    <property type="protein sequence ID" value="EAR86811.2"/>
    <property type="molecule type" value="Genomic_DNA"/>
</dbReference>
<dbReference type="InterPro" id="IPR059000">
    <property type="entry name" value="ATPase_P-type_domA"/>
</dbReference>
<dbReference type="RefSeq" id="XP_001007056.2">
    <property type="nucleotide sequence ID" value="XM_001007056.2"/>
</dbReference>
<comment type="subcellular location">
    <subcellularLocation>
        <location evidence="1 13">Membrane</location>
        <topology evidence="1 13">Multi-pass membrane protein</topology>
    </subcellularLocation>
</comment>
<evidence type="ECO:0000256" key="7">
    <source>
        <dbReference type="ARBA" id="ARBA00022840"/>
    </source>
</evidence>
<reference evidence="17" key="1">
    <citation type="journal article" date="2006" name="PLoS Biol.">
        <title>Macronuclear genome sequence of the ciliate Tetrahymena thermophila, a model eukaryote.</title>
        <authorList>
            <person name="Eisen J.A."/>
            <person name="Coyne R.S."/>
            <person name="Wu M."/>
            <person name="Wu D."/>
            <person name="Thiagarajan M."/>
            <person name="Wortman J.R."/>
            <person name="Badger J.H."/>
            <person name="Ren Q."/>
            <person name="Amedeo P."/>
            <person name="Jones K.M."/>
            <person name="Tallon L.J."/>
            <person name="Delcher A.L."/>
            <person name="Salzberg S.L."/>
            <person name="Silva J.C."/>
            <person name="Haas B.J."/>
            <person name="Majoros W.H."/>
            <person name="Farzad M."/>
            <person name="Carlton J.M."/>
            <person name="Smith R.K. Jr."/>
            <person name="Garg J."/>
            <person name="Pearlman R.E."/>
            <person name="Karrer K.M."/>
            <person name="Sun L."/>
            <person name="Manning G."/>
            <person name="Elde N.C."/>
            <person name="Turkewitz A.P."/>
            <person name="Asai D.J."/>
            <person name="Wilkes D.E."/>
            <person name="Wang Y."/>
            <person name="Cai H."/>
            <person name="Collins K."/>
            <person name="Stewart B.A."/>
            <person name="Lee S.R."/>
            <person name="Wilamowska K."/>
            <person name="Weinberg Z."/>
            <person name="Ruzzo W.L."/>
            <person name="Wloga D."/>
            <person name="Gaertig J."/>
            <person name="Frankel J."/>
            <person name="Tsao C.-C."/>
            <person name="Gorovsky M.A."/>
            <person name="Keeling P.J."/>
            <person name="Waller R.F."/>
            <person name="Patron N.J."/>
            <person name="Cherry J.M."/>
            <person name="Stover N.A."/>
            <person name="Krieger C.J."/>
            <person name="del Toro C."/>
            <person name="Ryder H.F."/>
            <person name="Williamson S.C."/>
            <person name="Barbeau R.A."/>
            <person name="Hamilton E.P."/>
            <person name="Orias E."/>
        </authorList>
    </citation>
    <scope>NUCLEOTIDE SEQUENCE [LARGE SCALE GENOMIC DNA]</scope>
    <source>
        <strain evidence="17">SB210</strain>
    </source>
</reference>
<feature type="transmembrane region" description="Helical" evidence="13">
    <location>
        <begin position="1065"/>
        <end position="1084"/>
    </location>
</feature>
<dbReference type="SFLD" id="SFLDS00003">
    <property type="entry name" value="Haloacid_Dehalogenase"/>
    <property type="match status" value="1"/>
</dbReference>
<evidence type="ECO:0000313" key="17">
    <source>
        <dbReference type="Proteomes" id="UP000009168"/>
    </source>
</evidence>
<dbReference type="Gene3D" id="3.40.50.1000">
    <property type="entry name" value="HAD superfamily/HAD-like"/>
    <property type="match status" value="1"/>
</dbReference>
<feature type="transmembrane region" description="Helical" evidence="13">
    <location>
        <begin position="1104"/>
        <end position="1127"/>
    </location>
</feature>
<dbReference type="SUPFAM" id="SSF81665">
    <property type="entry name" value="Calcium ATPase, transmembrane domain M"/>
    <property type="match status" value="1"/>
</dbReference>
<dbReference type="SUPFAM" id="SSF81660">
    <property type="entry name" value="Metal cation-transporting ATPase, ATP-binding domain N"/>
    <property type="match status" value="1"/>
</dbReference>
<evidence type="ECO:0000256" key="10">
    <source>
        <dbReference type="ARBA" id="ARBA00022989"/>
    </source>
</evidence>
<feature type="transmembrane region" description="Helical" evidence="13">
    <location>
        <begin position="44"/>
        <end position="66"/>
    </location>
</feature>
<dbReference type="Pfam" id="PF13246">
    <property type="entry name" value="Cation_ATPase"/>
    <property type="match status" value="1"/>
</dbReference>
<dbReference type="GeneID" id="7823555"/>
<feature type="transmembrane region" description="Helical" evidence="13">
    <location>
        <begin position="394"/>
        <end position="414"/>
    </location>
</feature>
<dbReference type="InterPro" id="IPR006544">
    <property type="entry name" value="P-type_TPase_V"/>
</dbReference>
<evidence type="ECO:0000256" key="13">
    <source>
        <dbReference type="RuleBase" id="RU362082"/>
    </source>
</evidence>
<dbReference type="InterPro" id="IPR008250">
    <property type="entry name" value="ATPase_P-typ_transduc_dom_A_sf"/>
</dbReference>
<gene>
    <name evidence="16" type="ORF">TTHERM_00201720</name>
</gene>
<dbReference type="Pfam" id="PF00122">
    <property type="entry name" value="E1-E2_ATPase"/>
    <property type="match status" value="1"/>
</dbReference>
<keyword evidence="8 13" id="KW-0460">Magnesium</keyword>
<comment type="catalytic activity">
    <reaction evidence="12 13">
        <text>ATP + H2O = ADP + phosphate + H(+)</text>
        <dbReference type="Rhea" id="RHEA:13065"/>
        <dbReference type="ChEBI" id="CHEBI:15377"/>
        <dbReference type="ChEBI" id="CHEBI:15378"/>
        <dbReference type="ChEBI" id="CHEBI:30616"/>
        <dbReference type="ChEBI" id="CHEBI:43474"/>
        <dbReference type="ChEBI" id="CHEBI:456216"/>
    </reaction>
</comment>
<dbReference type="InterPro" id="IPR018303">
    <property type="entry name" value="ATPase_P-typ_P_site"/>
</dbReference>
<dbReference type="GO" id="GO:0016887">
    <property type="term" value="F:ATP hydrolysis activity"/>
    <property type="evidence" value="ECO:0007669"/>
    <property type="project" value="InterPro"/>
</dbReference>
<keyword evidence="11 13" id="KW-0472">Membrane</keyword>
<feature type="domain" description="P-type ATPase A" evidence="14">
    <location>
        <begin position="270"/>
        <end position="380"/>
    </location>
</feature>
<dbReference type="PANTHER" id="PTHR45630">
    <property type="entry name" value="CATION-TRANSPORTING ATPASE-RELATED"/>
    <property type="match status" value="1"/>
</dbReference>
<evidence type="ECO:0000256" key="3">
    <source>
        <dbReference type="ARBA" id="ARBA00022553"/>
    </source>
</evidence>
<dbReference type="GO" id="GO:0140358">
    <property type="term" value="F:P-type transmembrane transporter activity"/>
    <property type="evidence" value="ECO:0007669"/>
    <property type="project" value="InterPro"/>
</dbReference>
<keyword evidence="7 13" id="KW-0067">ATP-binding</keyword>
<dbReference type="GO" id="GO:0016020">
    <property type="term" value="C:membrane"/>
    <property type="evidence" value="ECO:0007669"/>
    <property type="project" value="UniProtKB-SubCell"/>
</dbReference>
<keyword evidence="10 13" id="KW-1133">Transmembrane helix</keyword>
<feature type="transmembrane region" description="Helical" evidence="13">
    <location>
        <begin position="215"/>
        <end position="234"/>
    </location>
</feature>
<evidence type="ECO:0000256" key="9">
    <source>
        <dbReference type="ARBA" id="ARBA00022967"/>
    </source>
</evidence>
<dbReference type="GO" id="GO:0019829">
    <property type="term" value="F:ATPase-coupled monoatomic cation transmembrane transporter activity"/>
    <property type="evidence" value="ECO:0007669"/>
    <property type="project" value="UniProtKB-UniRule"/>
</dbReference>
<feature type="transmembrane region" description="Helical" evidence="13">
    <location>
        <begin position="985"/>
        <end position="1005"/>
    </location>
</feature>
<dbReference type="PROSITE" id="PS00154">
    <property type="entry name" value="ATPASE_E1_E2"/>
    <property type="match status" value="1"/>
</dbReference>
<keyword evidence="4 13" id="KW-0812">Transmembrane</keyword>
<dbReference type="InterPro" id="IPR023298">
    <property type="entry name" value="ATPase_P-typ_TM_dom_sf"/>
</dbReference>
<dbReference type="SUPFAM" id="SSF56784">
    <property type="entry name" value="HAD-like"/>
    <property type="match status" value="1"/>
</dbReference>
<evidence type="ECO:0000259" key="14">
    <source>
        <dbReference type="Pfam" id="PF00122"/>
    </source>
</evidence>
<dbReference type="InterPro" id="IPR047819">
    <property type="entry name" value="P5A-ATPase_N"/>
</dbReference>
<feature type="transmembrane region" description="Helical" evidence="13">
    <location>
        <begin position="1035"/>
        <end position="1053"/>
    </location>
</feature>
<feature type="domain" description="P5B-type ATPase N-terminal" evidence="15">
    <location>
        <begin position="37"/>
        <end position="106"/>
    </location>
</feature>
<dbReference type="OrthoDB" id="10256233at2759"/>
<evidence type="ECO:0000259" key="15">
    <source>
        <dbReference type="Pfam" id="PF12409"/>
    </source>
</evidence>
<evidence type="ECO:0000256" key="4">
    <source>
        <dbReference type="ARBA" id="ARBA00022692"/>
    </source>
</evidence>
<dbReference type="Proteomes" id="UP000009168">
    <property type="component" value="Unassembled WGS sequence"/>
</dbReference>
<dbReference type="AlphaFoldDB" id="Q22NH4"/>
<accession>Q22NH4</accession>
<dbReference type="SFLD" id="SFLDG00002">
    <property type="entry name" value="C1.7:_P-type_atpase_like"/>
    <property type="match status" value="1"/>
</dbReference>
<dbReference type="PANTHER" id="PTHR45630:SF8">
    <property type="entry name" value="CATION-TRANSPORTING ATPASE"/>
    <property type="match status" value="1"/>
</dbReference>
<organism evidence="16 17">
    <name type="scientific">Tetrahymena thermophila (strain SB210)</name>
    <dbReference type="NCBI Taxonomy" id="312017"/>
    <lineage>
        <taxon>Eukaryota</taxon>
        <taxon>Sar</taxon>
        <taxon>Alveolata</taxon>
        <taxon>Ciliophora</taxon>
        <taxon>Intramacronucleata</taxon>
        <taxon>Oligohymenophorea</taxon>
        <taxon>Hymenostomatida</taxon>
        <taxon>Tetrahymenina</taxon>
        <taxon>Tetrahymenidae</taxon>
        <taxon>Tetrahymena</taxon>
    </lineage>
</organism>
<keyword evidence="6 13" id="KW-0547">Nucleotide-binding</keyword>
<dbReference type="InterPro" id="IPR044492">
    <property type="entry name" value="P_typ_ATPase_HD_dom"/>
</dbReference>
<dbReference type="NCBIfam" id="TIGR01494">
    <property type="entry name" value="ATPase_P-type"/>
    <property type="match status" value="2"/>
</dbReference>
<evidence type="ECO:0000256" key="1">
    <source>
        <dbReference type="ARBA" id="ARBA00004141"/>
    </source>
</evidence>
<dbReference type="GO" id="GO:0046872">
    <property type="term" value="F:metal ion binding"/>
    <property type="evidence" value="ECO:0007669"/>
    <property type="project" value="UniProtKB-UniRule"/>
</dbReference>
<dbReference type="InterPro" id="IPR023299">
    <property type="entry name" value="ATPase_P-typ_cyto_dom_N"/>
</dbReference>
<dbReference type="GO" id="GO:0005524">
    <property type="term" value="F:ATP binding"/>
    <property type="evidence" value="ECO:0007669"/>
    <property type="project" value="UniProtKB-UniRule"/>
</dbReference>
<dbReference type="SUPFAM" id="SSF81653">
    <property type="entry name" value="Calcium ATPase, transduction domain A"/>
    <property type="match status" value="1"/>
</dbReference>
<evidence type="ECO:0000256" key="11">
    <source>
        <dbReference type="ARBA" id="ARBA00023136"/>
    </source>
</evidence>
<dbReference type="InterPro" id="IPR023214">
    <property type="entry name" value="HAD_sf"/>
</dbReference>
<evidence type="ECO:0000256" key="2">
    <source>
        <dbReference type="ARBA" id="ARBA00006000"/>
    </source>
</evidence>
<evidence type="ECO:0000313" key="16">
    <source>
        <dbReference type="EMBL" id="EAR86811.2"/>
    </source>
</evidence>
<dbReference type="eggNOG" id="KOG0208">
    <property type="taxonomic scope" value="Eukaryota"/>
</dbReference>
<dbReference type="InParanoid" id="Q22NH4"/>
<dbReference type="PRINTS" id="PR00119">
    <property type="entry name" value="CATATPASE"/>
</dbReference>
<dbReference type="EC" id="7.2.2.-" evidence="13"/>
<evidence type="ECO:0000256" key="5">
    <source>
        <dbReference type="ARBA" id="ARBA00022723"/>
    </source>
</evidence>
<feature type="transmembrane region" description="Helical" evidence="13">
    <location>
        <begin position="945"/>
        <end position="964"/>
    </location>
</feature>
<name>Q22NH4_TETTS</name>
<evidence type="ECO:0000256" key="8">
    <source>
        <dbReference type="ARBA" id="ARBA00022842"/>
    </source>
</evidence>
<dbReference type="STRING" id="312017.Q22NH4"/>
<keyword evidence="3" id="KW-0597">Phosphoprotein</keyword>
<evidence type="ECO:0000256" key="12">
    <source>
        <dbReference type="ARBA" id="ARBA00049360"/>
    </source>
</evidence>
<proteinExistence type="inferred from homology"/>
<dbReference type="InterPro" id="IPR001757">
    <property type="entry name" value="P_typ_ATPase"/>
</dbReference>
<keyword evidence="9 13" id="KW-1278">Translocase</keyword>
<dbReference type="HOGENOM" id="CLU_001828_0_0_1"/>